<name>A0ACC2NDX8_9HYME</name>
<dbReference type="Proteomes" id="UP001239111">
    <property type="component" value="Chromosome 3"/>
</dbReference>
<evidence type="ECO:0000313" key="2">
    <source>
        <dbReference type="Proteomes" id="UP001239111"/>
    </source>
</evidence>
<dbReference type="EMBL" id="CM056743">
    <property type="protein sequence ID" value="KAJ8669362.1"/>
    <property type="molecule type" value="Genomic_DNA"/>
</dbReference>
<gene>
    <name evidence="1" type="ORF">QAD02_000621</name>
</gene>
<comment type="caution">
    <text evidence="1">The sequence shown here is derived from an EMBL/GenBank/DDBJ whole genome shotgun (WGS) entry which is preliminary data.</text>
</comment>
<sequence>MYFLNRSIVCITLLAFSQIDSIWGQLVVGFVAGIASHFGVTVTVDDVVDYYLEYFPQLFQNLHLDPMEVPNKTTNYKQGIFPMELGIFDGTTYGLSDMKRNGSFTFTVGDPSKLSGNFIFPELTSDYSYSASTIFGLSDHGTVDMKLKNVSMAFEAEISLSYKNVTSYKMNITEIGNYTITLTSGDTIGWGIAEEFNKIAAVEKTTVTKMAAESFNETIEKHRAEYDLIFSMIVAQSYYDFNDGNQFDKQCGNSLLPLWLCPLGPYELKRKYIDSNLID</sequence>
<proteinExistence type="predicted"/>
<reference evidence="1" key="1">
    <citation type="submission" date="2023-04" db="EMBL/GenBank/DDBJ databases">
        <title>A chromosome-level genome assembly of the parasitoid wasp Eretmocerus hayati.</title>
        <authorList>
            <person name="Zhong Y."/>
            <person name="Liu S."/>
            <person name="Liu Y."/>
        </authorList>
    </citation>
    <scope>NUCLEOTIDE SEQUENCE</scope>
    <source>
        <strain evidence="1">ZJU_SS_LIU_2023</strain>
    </source>
</reference>
<keyword evidence="2" id="KW-1185">Reference proteome</keyword>
<protein>
    <submittedName>
        <fullName evidence="1">Uncharacterized protein</fullName>
    </submittedName>
</protein>
<organism evidence="1 2">
    <name type="scientific">Eretmocerus hayati</name>
    <dbReference type="NCBI Taxonomy" id="131215"/>
    <lineage>
        <taxon>Eukaryota</taxon>
        <taxon>Metazoa</taxon>
        <taxon>Ecdysozoa</taxon>
        <taxon>Arthropoda</taxon>
        <taxon>Hexapoda</taxon>
        <taxon>Insecta</taxon>
        <taxon>Pterygota</taxon>
        <taxon>Neoptera</taxon>
        <taxon>Endopterygota</taxon>
        <taxon>Hymenoptera</taxon>
        <taxon>Apocrita</taxon>
        <taxon>Proctotrupomorpha</taxon>
        <taxon>Chalcidoidea</taxon>
        <taxon>Aphelinidae</taxon>
        <taxon>Aphelininae</taxon>
        <taxon>Eretmocerus</taxon>
    </lineage>
</organism>
<accession>A0ACC2NDX8</accession>
<evidence type="ECO:0000313" key="1">
    <source>
        <dbReference type="EMBL" id="KAJ8669362.1"/>
    </source>
</evidence>